<evidence type="ECO:0000256" key="2">
    <source>
        <dbReference type="ARBA" id="ARBA00022468"/>
    </source>
</evidence>
<protein>
    <recommendedName>
        <fullName evidence="14">Centaurin alpha</fullName>
    </recommendedName>
</protein>
<keyword evidence="3" id="KW-0963">Cytoplasm</keyword>
<dbReference type="Gene3D" id="1.10.220.150">
    <property type="entry name" value="Arf GTPase activating protein"/>
    <property type="match status" value="1"/>
</dbReference>
<dbReference type="GO" id="GO:1902936">
    <property type="term" value="F:phosphatidylinositol bisphosphate binding"/>
    <property type="evidence" value="ECO:0007669"/>
    <property type="project" value="InterPro"/>
</dbReference>
<dbReference type="CDD" id="cd01251">
    <property type="entry name" value="PH2_ADAP"/>
    <property type="match status" value="1"/>
</dbReference>
<dbReference type="FunFam" id="2.30.29.30:FF:000080">
    <property type="entry name" value="Arf-GAP with dual PH domain-containing protein 1"/>
    <property type="match status" value="1"/>
</dbReference>
<keyword evidence="2" id="KW-0343">GTPase activation</keyword>
<reference evidence="12" key="2">
    <citation type="submission" date="2021-01" db="UniProtKB">
        <authorList>
            <consortium name="EnsemblMetazoa"/>
        </authorList>
    </citation>
    <scope>IDENTIFICATION</scope>
</reference>
<dbReference type="FunFam" id="2.30.29.30:FF:000099">
    <property type="entry name" value="Arf-GAP with dual PH domain-containing protein 1"/>
    <property type="match status" value="1"/>
</dbReference>
<evidence type="ECO:0000256" key="4">
    <source>
        <dbReference type="ARBA" id="ARBA00022723"/>
    </source>
</evidence>
<evidence type="ECO:0000313" key="12">
    <source>
        <dbReference type="EnsemblMetazoa" id="XP_030840341"/>
    </source>
</evidence>
<dbReference type="InterPro" id="IPR000591">
    <property type="entry name" value="DEP_dom"/>
</dbReference>
<keyword evidence="5" id="KW-0677">Repeat</keyword>
<dbReference type="Pfam" id="PF01412">
    <property type="entry name" value="ArfGap"/>
    <property type="match status" value="1"/>
</dbReference>
<evidence type="ECO:0000256" key="5">
    <source>
        <dbReference type="ARBA" id="ARBA00022737"/>
    </source>
</evidence>
<feature type="domain" description="PH" evidence="9">
    <location>
        <begin position="131"/>
        <end position="232"/>
    </location>
</feature>
<dbReference type="SMART" id="SM00233">
    <property type="entry name" value="PH"/>
    <property type="match status" value="2"/>
</dbReference>
<evidence type="ECO:0000313" key="13">
    <source>
        <dbReference type="Proteomes" id="UP000007110"/>
    </source>
</evidence>
<dbReference type="GO" id="GO:0005096">
    <property type="term" value="F:GTPase activator activity"/>
    <property type="evidence" value="ECO:0007669"/>
    <property type="project" value="UniProtKB-KW"/>
</dbReference>
<proteinExistence type="predicted"/>
<evidence type="ECO:0008006" key="14">
    <source>
        <dbReference type="Google" id="ProtNLM"/>
    </source>
</evidence>
<feature type="domain" description="PH" evidence="9">
    <location>
        <begin position="254"/>
        <end position="356"/>
    </location>
</feature>
<dbReference type="FunFam" id="1.10.220.150:FF:000011">
    <property type="entry name" value="Arf-GAP with dual PH domain-containing protein 1"/>
    <property type="match status" value="1"/>
</dbReference>
<evidence type="ECO:0000259" key="11">
    <source>
        <dbReference type="PROSITE" id="PS50186"/>
    </source>
</evidence>
<evidence type="ECO:0000256" key="6">
    <source>
        <dbReference type="ARBA" id="ARBA00022771"/>
    </source>
</evidence>
<dbReference type="GO" id="GO:0005737">
    <property type="term" value="C:cytoplasm"/>
    <property type="evidence" value="ECO:0007669"/>
    <property type="project" value="UniProtKB-SubCell"/>
</dbReference>
<dbReference type="PRINTS" id="PR00405">
    <property type="entry name" value="REVINTRACTNG"/>
</dbReference>
<dbReference type="GeneID" id="578237"/>
<evidence type="ECO:0000259" key="9">
    <source>
        <dbReference type="PROSITE" id="PS50003"/>
    </source>
</evidence>
<accession>A0A7M7NR85</accession>
<dbReference type="GO" id="GO:0035556">
    <property type="term" value="P:intracellular signal transduction"/>
    <property type="evidence" value="ECO:0007669"/>
    <property type="project" value="InterPro"/>
</dbReference>
<dbReference type="InterPro" id="IPR052589">
    <property type="entry name" value="Arf-GAP_dual-PH_domain"/>
</dbReference>
<evidence type="ECO:0000259" key="10">
    <source>
        <dbReference type="PROSITE" id="PS50115"/>
    </source>
</evidence>
<dbReference type="Proteomes" id="UP000007110">
    <property type="component" value="Unassembled WGS sequence"/>
</dbReference>
<evidence type="ECO:0000256" key="1">
    <source>
        <dbReference type="ARBA" id="ARBA00004496"/>
    </source>
</evidence>
<dbReference type="PANTHER" id="PTHR46021">
    <property type="entry name" value="ARF-GAP WITH DUAL PH DOMAIN-CONTAINING PROTEIN 1-LIKE PROTEIN"/>
    <property type="match status" value="1"/>
</dbReference>
<dbReference type="EnsemblMetazoa" id="XM_030984481">
    <property type="protein sequence ID" value="XP_030840341"/>
    <property type="gene ID" value="LOC578237"/>
</dbReference>
<dbReference type="CDD" id="cd08832">
    <property type="entry name" value="ArfGap_ADAP"/>
    <property type="match status" value="1"/>
</dbReference>
<organism evidence="12 13">
    <name type="scientific">Strongylocentrotus purpuratus</name>
    <name type="common">Purple sea urchin</name>
    <dbReference type="NCBI Taxonomy" id="7668"/>
    <lineage>
        <taxon>Eukaryota</taxon>
        <taxon>Metazoa</taxon>
        <taxon>Echinodermata</taxon>
        <taxon>Eleutherozoa</taxon>
        <taxon>Echinozoa</taxon>
        <taxon>Echinoidea</taxon>
        <taxon>Euechinoidea</taxon>
        <taxon>Echinacea</taxon>
        <taxon>Camarodonta</taxon>
        <taxon>Echinidea</taxon>
        <taxon>Strongylocentrotidae</taxon>
        <taxon>Strongylocentrotus</taxon>
    </lineage>
</organism>
<dbReference type="InterPro" id="IPR001849">
    <property type="entry name" value="PH_domain"/>
</dbReference>
<dbReference type="InterPro" id="IPR037278">
    <property type="entry name" value="ARFGAP/RecO"/>
</dbReference>
<dbReference type="SUPFAM" id="SSF57863">
    <property type="entry name" value="ArfGap/RecO-like zinc finger"/>
    <property type="match status" value="1"/>
</dbReference>
<keyword evidence="4" id="KW-0479">Metal-binding</keyword>
<feature type="domain" description="Arf-GAP" evidence="10">
    <location>
        <begin position="6"/>
        <end position="129"/>
    </location>
</feature>
<dbReference type="CDD" id="cd13252">
    <property type="entry name" value="PH1_ADAP"/>
    <property type="match status" value="1"/>
</dbReference>
<dbReference type="InterPro" id="IPR037851">
    <property type="entry name" value="PH2_ADAP"/>
</dbReference>
<dbReference type="Pfam" id="PF00169">
    <property type="entry name" value="PH"/>
    <property type="match status" value="2"/>
</dbReference>
<dbReference type="RefSeq" id="XP_030840341.1">
    <property type="nucleotide sequence ID" value="XM_030984481.1"/>
</dbReference>
<keyword evidence="13" id="KW-1185">Reference proteome</keyword>
<dbReference type="Gene3D" id="2.30.29.30">
    <property type="entry name" value="Pleckstrin-homology domain (PH domain)/Phosphotyrosine-binding domain (PTB)"/>
    <property type="match status" value="2"/>
</dbReference>
<keyword evidence="6 8" id="KW-0863">Zinc-finger</keyword>
<keyword evidence="7" id="KW-0862">Zinc</keyword>
<dbReference type="PROSITE" id="PS50115">
    <property type="entry name" value="ARFGAP"/>
    <property type="match status" value="1"/>
</dbReference>
<dbReference type="InterPro" id="IPR037849">
    <property type="entry name" value="PH1_ADAP"/>
</dbReference>
<evidence type="ECO:0000256" key="3">
    <source>
        <dbReference type="ARBA" id="ARBA00022490"/>
    </source>
</evidence>
<dbReference type="InterPro" id="IPR038508">
    <property type="entry name" value="ArfGAP_dom_sf"/>
</dbReference>
<dbReference type="PANTHER" id="PTHR46021:SF2">
    <property type="entry name" value="ARF-GAP WITH DUAL PH DOMAIN-CONTAINING PROTEIN 1"/>
    <property type="match status" value="1"/>
</dbReference>
<comment type="subcellular location">
    <subcellularLocation>
        <location evidence="1">Cytoplasm</location>
    </subcellularLocation>
</comment>
<dbReference type="InterPro" id="IPR001164">
    <property type="entry name" value="ArfGAP_dom"/>
</dbReference>
<sequence length="374" mass="43867">MNEKNRKKLLEIMKQPGNDVCADCNAPLEDSDWGAYNLGVFLCVHCATVHRMLGVQISRTKSIPLDQWTDEQVAFMEAHGNLKAKEKYEQYVPKFYRRPTEKDCQVLREQWIRAKYERHEFMDLDKQTYRSGKKTGYLWKKGRDDNRFQHRLFVLSEDDNTLKYYNKENAKEPKATILLSELNAVFTPEKIGNPNGLQLSYIKENMTRNIYLYTNDGKDIVDWYMAIRHAKFNRLKVAYPGASDEDLALQLTRDFLKEGWLAKTGPKGNEAYRRRWFSLDGRLLSYYSDPLDAFPKGEVVLGTRSDGFTVREGVPPGRLDQLYSFTQVTPTRQYYLSADLQEERRQWMEVLMKVIDTPQSRQDKMLMSLVNKEK</sequence>
<dbReference type="GO" id="GO:0008270">
    <property type="term" value="F:zinc ion binding"/>
    <property type="evidence" value="ECO:0007669"/>
    <property type="project" value="UniProtKB-KW"/>
</dbReference>
<dbReference type="AlphaFoldDB" id="A0A7M7NR85"/>
<dbReference type="PROSITE" id="PS50003">
    <property type="entry name" value="PH_DOMAIN"/>
    <property type="match status" value="2"/>
</dbReference>
<name>A0A7M7NR85_STRPU</name>
<dbReference type="InterPro" id="IPR011993">
    <property type="entry name" value="PH-like_dom_sf"/>
</dbReference>
<reference evidence="13" key="1">
    <citation type="submission" date="2015-02" db="EMBL/GenBank/DDBJ databases">
        <title>Genome sequencing for Strongylocentrotus purpuratus.</title>
        <authorList>
            <person name="Murali S."/>
            <person name="Liu Y."/>
            <person name="Vee V."/>
            <person name="English A."/>
            <person name="Wang M."/>
            <person name="Skinner E."/>
            <person name="Han Y."/>
            <person name="Muzny D.M."/>
            <person name="Worley K.C."/>
            <person name="Gibbs R.A."/>
        </authorList>
    </citation>
    <scope>NUCLEOTIDE SEQUENCE</scope>
</reference>
<evidence type="ECO:0000256" key="8">
    <source>
        <dbReference type="PROSITE-ProRule" id="PRU00288"/>
    </source>
</evidence>
<evidence type="ECO:0000256" key="7">
    <source>
        <dbReference type="ARBA" id="ARBA00022833"/>
    </source>
</evidence>
<dbReference type="SUPFAM" id="SSF50729">
    <property type="entry name" value="PH domain-like"/>
    <property type="match status" value="2"/>
</dbReference>
<dbReference type="SMART" id="SM00105">
    <property type="entry name" value="ArfGap"/>
    <property type="match status" value="1"/>
</dbReference>
<feature type="domain" description="DEP" evidence="11">
    <location>
        <begin position="193"/>
        <end position="287"/>
    </location>
</feature>
<dbReference type="PROSITE" id="PS50186">
    <property type="entry name" value="DEP"/>
    <property type="match status" value="1"/>
</dbReference>